<proteinExistence type="predicted"/>
<keyword evidence="1" id="KW-1133">Transmembrane helix</keyword>
<dbReference type="Proteomes" id="UP000322699">
    <property type="component" value="Unassembled WGS sequence"/>
</dbReference>
<dbReference type="AlphaFoldDB" id="A0A5B1CJD8"/>
<comment type="caution">
    <text evidence="2">The sequence shown here is derived from an EMBL/GenBank/DDBJ whole genome shotgun (WGS) entry which is preliminary data.</text>
</comment>
<organism evidence="2 3">
    <name type="scientific">Rubripirellula obstinata</name>
    <dbReference type="NCBI Taxonomy" id="406547"/>
    <lineage>
        <taxon>Bacteria</taxon>
        <taxon>Pseudomonadati</taxon>
        <taxon>Planctomycetota</taxon>
        <taxon>Planctomycetia</taxon>
        <taxon>Pirellulales</taxon>
        <taxon>Pirellulaceae</taxon>
        <taxon>Rubripirellula</taxon>
    </lineage>
</organism>
<gene>
    <name evidence="2" type="ORF">LF1_29320</name>
</gene>
<evidence type="ECO:0000313" key="3">
    <source>
        <dbReference type="Proteomes" id="UP000322699"/>
    </source>
</evidence>
<accession>A0A5B1CJD8</accession>
<evidence type="ECO:0000313" key="2">
    <source>
        <dbReference type="EMBL" id="KAA1260392.1"/>
    </source>
</evidence>
<keyword evidence="1" id="KW-0472">Membrane</keyword>
<sequence>MTRESYRRIGAVTGLLGGWAMMFGLGYMGLVPAAIFGIIGCVSGAITGEKIHDRG</sequence>
<reference evidence="2 3" key="1">
    <citation type="submission" date="2019-08" db="EMBL/GenBank/DDBJ databases">
        <title>Deep-cultivation of Planctomycetes and their phenomic and genomic characterization uncovers novel biology.</title>
        <authorList>
            <person name="Wiegand S."/>
            <person name="Jogler M."/>
            <person name="Boedeker C."/>
            <person name="Pinto D."/>
            <person name="Vollmers J."/>
            <person name="Rivas-Marin E."/>
            <person name="Kohn T."/>
            <person name="Peeters S.H."/>
            <person name="Heuer A."/>
            <person name="Rast P."/>
            <person name="Oberbeckmann S."/>
            <person name="Bunk B."/>
            <person name="Jeske O."/>
            <person name="Meyerdierks A."/>
            <person name="Storesund J.E."/>
            <person name="Kallscheuer N."/>
            <person name="Luecker S."/>
            <person name="Lage O.M."/>
            <person name="Pohl T."/>
            <person name="Merkel B.J."/>
            <person name="Hornburger P."/>
            <person name="Mueller R.-W."/>
            <person name="Bruemmer F."/>
            <person name="Labrenz M."/>
            <person name="Spormann A.M."/>
            <person name="Op Den Camp H."/>
            <person name="Overmann J."/>
            <person name="Amann R."/>
            <person name="Jetten M.S.M."/>
            <person name="Mascher T."/>
            <person name="Medema M.H."/>
            <person name="Devos D.P."/>
            <person name="Kaster A.-K."/>
            <person name="Ovreas L."/>
            <person name="Rohde M."/>
            <person name="Galperin M.Y."/>
            <person name="Jogler C."/>
        </authorList>
    </citation>
    <scope>NUCLEOTIDE SEQUENCE [LARGE SCALE GENOMIC DNA]</scope>
    <source>
        <strain evidence="2 3">LF1</strain>
    </source>
</reference>
<dbReference type="EMBL" id="VRLW01000001">
    <property type="protein sequence ID" value="KAA1260392.1"/>
    <property type="molecule type" value="Genomic_DNA"/>
</dbReference>
<feature type="transmembrane region" description="Helical" evidence="1">
    <location>
        <begin position="20"/>
        <end position="46"/>
    </location>
</feature>
<dbReference type="RefSeq" id="WP_200836772.1">
    <property type="nucleotide sequence ID" value="NZ_LWSK01000005.1"/>
</dbReference>
<evidence type="ECO:0000256" key="1">
    <source>
        <dbReference type="SAM" id="Phobius"/>
    </source>
</evidence>
<keyword evidence="1" id="KW-0812">Transmembrane</keyword>
<keyword evidence="3" id="KW-1185">Reference proteome</keyword>
<name>A0A5B1CJD8_9BACT</name>
<protein>
    <submittedName>
        <fullName evidence="2">Uncharacterized protein</fullName>
    </submittedName>
</protein>